<evidence type="ECO:0000256" key="1">
    <source>
        <dbReference type="ARBA" id="ARBA00004141"/>
    </source>
</evidence>
<comment type="pathway">
    <text evidence="2">Carotenoid biosynthesis.</text>
</comment>
<evidence type="ECO:0000256" key="5">
    <source>
        <dbReference type="ARBA" id="ARBA00022989"/>
    </source>
</evidence>
<accession>A0A0G0GZ46</accession>
<dbReference type="Pfam" id="PF18916">
    <property type="entry name" value="Lycopene_cyc"/>
    <property type="match status" value="1"/>
</dbReference>
<dbReference type="InterPro" id="IPR017825">
    <property type="entry name" value="Lycopene_cyclase_dom"/>
</dbReference>
<dbReference type="GO" id="GO:0016117">
    <property type="term" value="P:carotenoid biosynthetic process"/>
    <property type="evidence" value="ECO:0007669"/>
    <property type="project" value="UniProtKB-KW"/>
</dbReference>
<evidence type="ECO:0000256" key="4">
    <source>
        <dbReference type="ARBA" id="ARBA00022746"/>
    </source>
</evidence>
<evidence type="ECO:0000256" key="7">
    <source>
        <dbReference type="ARBA" id="ARBA00023235"/>
    </source>
</evidence>
<comment type="subcellular location">
    <subcellularLocation>
        <location evidence="1">Membrane</location>
        <topology evidence="1">Multi-pass membrane protein</topology>
    </subcellularLocation>
</comment>
<keyword evidence="3 8" id="KW-0812">Transmembrane</keyword>
<dbReference type="EMBL" id="LBTH01000005">
    <property type="protein sequence ID" value="KKQ36218.1"/>
    <property type="molecule type" value="Genomic_DNA"/>
</dbReference>
<feature type="transmembrane region" description="Helical" evidence="8">
    <location>
        <begin position="12"/>
        <end position="29"/>
    </location>
</feature>
<feature type="domain" description="Lycopene cyclase" evidence="9">
    <location>
        <begin position="131"/>
        <end position="220"/>
    </location>
</feature>
<dbReference type="GO" id="GO:0016872">
    <property type="term" value="F:intramolecular lyase activity"/>
    <property type="evidence" value="ECO:0007669"/>
    <property type="project" value="InterPro"/>
</dbReference>
<dbReference type="GO" id="GO:0016020">
    <property type="term" value="C:membrane"/>
    <property type="evidence" value="ECO:0007669"/>
    <property type="project" value="UniProtKB-SubCell"/>
</dbReference>
<dbReference type="GO" id="GO:0045436">
    <property type="term" value="F:lycopene beta cyclase activity"/>
    <property type="evidence" value="ECO:0007669"/>
    <property type="project" value="UniProtKB-ARBA"/>
</dbReference>
<protein>
    <recommendedName>
        <fullName evidence="9">Lycopene cyclase domain-containing protein</fullName>
    </recommendedName>
</protein>
<keyword evidence="6 8" id="KW-0472">Membrane</keyword>
<feature type="transmembrane region" description="Helical" evidence="8">
    <location>
        <begin position="108"/>
        <end position="126"/>
    </location>
</feature>
<organism evidence="10 11">
    <name type="scientific">candidate division WS6 bacterium GW2011_GWA2_37_6</name>
    <dbReference type="NCBI Taxonomy" id="1619087"/>
    <lineage>
        <taxon>Bacteria</taxon>
        <taxon>Candidatus Dojkabacteria</taxon>
    </lineage>
</organism>
<name>A0A0G0GZ46_9BACT</name>
<evidence type="ECO:0000313" key="10">
    <source>
        <dbReference type="EMBL" id="KKQ36218.1"/>
    </source>
</evidence>
<dbReference type="Proteomes" id="UP000034852">
    <property type="component" value="Unassembled WGS sequence"/>
</dbReference>
<evidence type="ECO:0000256" key="2">
    <source>
        <dbReference type="ARBA" id="ARBA00004829"/>
    </source>
</evidence>
<feature type="transmembrane region" description="Helical" evidence="8">
    <location>
        <begin position="205"/>
        <end position="222"/>
    </location>
</feature>
<evidence type="ECO:0000256" key="3">
    <source>
        <dbReference type="ARBA" id="ARBA00022692"/>
    </source>
</evidence>
<evidence type="ECO:0000313" key="11">
    <source>
        <dbReference type="Proteomes" id="UP000034852"/>
    </source>
</evidence>
<feature type="transmembrane region" description="Helical" evidence="8">
    <location>
        <begin position="132"/>
        <end position="148"/>
    </location>
</feature>
<keyword evidence="4" id="KW-0125">Carotenoid biosynthesis</keyword>
<proteinExistence type="predicted"/>
<feature type="transmembrane region" description="Helical" evidence="8">
    <location>
        <begin position="155"/>
        <end position="174"/>
    </location>
</feature>
<evidence type="ECO:0000256" key="8">
    <source>
        <dbReference type="SAM" id="Phobius"/>
    </source>
</evidence>
<sequence length="236" mass="27436">MDITYLREHPYLIGSLYFFGIWIVLFILNKKDKKEQLVFGIIGGVLGVLVEQMHLNDWWRPNFIYDFPIHIEDIFFGIGVMGISSVLYEFLFKKKQKSYSKLRPTKRYKIILFIVAIFSMFGMYILFDVHSFWTSVIATFTVVIFIEIKRPDLTSSMVISGLLMVLIALPSYWIGLTLQPNAIDSDWVNSKLSGYQIIGLPIEEYIWFFLVGFGSSALWELAKGTKFYSSKKRAKK</sequence>
<dbReference type="AlphaFoldDB" id="A0A0G0GZ46"/>
<gene>
    <name evidence="10" type="ORF">US52_C0005G0008</name>
</gene>
<feature type="transmembrane region" description="Helical" evidence="8">
    <location>
        <begin position="36"/>
        <end position="54"/>
    </location>
</feature>
<evidence type="ECO:0000256" key="6">
    <source>
        <dbReference type="ARBA" id="ARBA00023136"/>
    </source>
</evidence>
<keyword evidence="7" id="KW-0413">Isomerase</keyword>
<keyword evidence="5 8" id="KW-1133">Transmembrane helix</keyword>
<comment type="caution">
    <text evidence="10">The sequence shown here is derived from an EMBL/GenBank/DDBJ whole genome shotgun (WGS) entry which is preliminary data.</text>
</comment>
<evidence type="ECO:0000259" key="9">
    <source>
        <dbReference type="Pfam" id="PF18916"/>
    </source>
</evidence>
<reference evidence="10 11" key="1">
    <citation type="journal article" date="2015" name="Nature">
        <title>rRNA introns, odd ribosomes, and small enigmatic genomes across a large radiation of phyla.</title>
        <authorList>
            <person name="Brown C.T."/>
            <person name="Hug L.A."/>
            <person name="Thomas B.C."/>
            <person name="Sharon I."/>
            <person name="Castelle C.J."/>
            <person name="Singh A."/>
            <person name="Wilkins M.J."/>
            <person name="Williams K.H."/>
            <person name="Banfield J.F."/>
        </authorList>
    </citation>
    <scope>NUCLEOTIDE SEQUENCE [LARGE SCALE GENOMIC DNA]</scope>
</reference>
<feature type="transmembrane region" description="Helical" evidence="8">
    <location>
        <begin position="74"/>
        <end position="92"/>
    </location>
</feature>